<evidence type="ECO:0000313" key="5">
    <source>
        <dbReference type="Proteomes" id="UP001238179"/>
    </source>
</evidence>
<comment type="cofactor">
    <cofactor evidence="1">
        <name>Zn(2+)</name>
        <dbReference type="ChEBI" id="CHEBI:29105"/>
    </cofactor>
</comment>
<name>A0AA48KC31_9BACT</name>
<dbReference type="GO" id="GO:0005829">
    <property type="term" value="C:cytosol"/>
    <property type="evidence" value="ECO:0007669"/>
    <property type="project" value="TreeGrafter"/>
</dbReference>
<organism evidence="4 5">
    <name type="scientific">Mesoterricola silvestris</name>
    <dbReference type="NCBI Taxonomy" id="2927979"/>
    <lineage>
        <taxon>Bacteria</taxon>
        <taxon>Pseudomonadati</taxon>
        <taxon>Acidobacteriota</taxon>
        <taxon>Holophagae</taxon>
        <taxon>Holophagales</taxon>
        <taxon>Holophagaceae</taxon>
        <taxon>Mesoterricola</taxon>
    </lineage>
</organism>
<dbReference type="SUPFAM" id="SSF51338">
    <property type="entry name" value="Composite domain of metallo-dependent hydrolases"/>
    <property type="match status" value="1"/>
</dbReference>
<dbReference type="Gene3D" id="2.30.40.10">
    <property type="entry name" value="Urease, subunit C, domain 1"/>
    <property type="match status" value="1"/>
</dbReference>
<feature type="domain" description="Amidohydrolase-related" evidence="3">
    <location>
        <begin position="47"/>
        <end position="391"/>
    </location>
</feature>
<reference evidence="5" key="1">
    <citation type="journal article" date="2023" name="Int. J. Syst. Evol. Microbiol.">
        <title>Mesoterricola silvestris gen. nov., sp. nov., Mesoterricola sediminis sp. nov., Geothrix oryzae sp. nov., Geothrix edaphica sp. nov., Geothrix rubra sp. nov., and Geothrix limicola sp. nov., six novel members of Acidobacteriota isolated from soils.</title>
        <authorList>
            <person name="Itoh H."/>
            <person name="Sugisawa Y."/>
            <person name="Mise K."/>
            <person name="Xu Z."/>
            <person name="Kuniyasu M."/>
            <person name="Ushijima N."/>
            <person name="Kawano K."/>
            <person name="Kobayashi E."/>
            <person name="Shiratori Y."/>
            <person name="Masuda Y."/>
            <person name="Senoo K."/>
        </authorList>
    </citation>
    <scope>NUCLEOTIDE SEQUENCE [LARGE SCALE GENOMIC DNA]</scope>
    <source>
        <strain evidence="5">W79</strain>
    </source>
</reference>
<evidence type="ECO:0000313" key="4">
    <source>
        <dbReference type="EMBL" id="BDU74932.1"/>
    </source>
</evidence>
<evidence type="ECO:0000256" key="2">
    <source>
        <dbReference type="SAM" id="MobiDB-lite"/>
    </source>
</evidence>
<dbReference type="PANTHER" id="PTHR11647">
    <property type="entry name" value="HYDRANTOINASE/DIHYDROPYRIMIDINASE FAMILY MEMBER"/>
    <property type="match status" value="1"/>
</dbReference>
<dbReference type="KEGG" id="msil:METEAL_41060"/>
<dbReference type="PANTHER" id="PTHR11647:SF1">
    <property type="entry name" value="COLLAPSIN RESPONSE MEDIATOR PROTEIN"/>
    <property type="match status" value="1"/>
</dbReference>
<evidence type="ECO:0000256" key="1">
    <source>
        <dbReference type="ARBA" id="ARBA00001947"/>
    </source>
</evidence>
<protein>
    <submittedName>
        <fullName evidence="4">Dihydropyrimidinase</fullName>
    </submittedName>
</protein>
<dbReference type="InterPro" id="IPR011059">
    <property type="entry name" value="Metal-dep_hydrolase_composite"/>
</dbReference>
<proteinExistence type="predicted"/>
<dbReference type="EMBL" id="AP027080">
    <property type="protein sequence ID" value="BDU74932.1"/>
    <property type="molecule type" value="Genomic_DNA"/>
</dbReference>
<dbReference type="Pfam" id="PF01979">
    <property type="entry name" value="Amidohydro_1"/>
    <property type="match status" value="1"/>
</dbReference>
<dbReference type="InterPro" id="IPR032466">
    <property type="entry name" value="Metal_Hydrolase"/>
</dbReference>
<evidence type="ECO:0000259" key="3">
    <source>
        <dbReference type="Pfam" id="PF01979"/>
    </source>
</evidence>
<dbReference type="GO" id="GO:0016812">
    <property type="term" value="F:hydrolase activity, acting on carbon-nitrogen (but not peptide) bonds, in cyclic amides"/>
    <property type="evidence" value="ECO:0007669"/>
    <property type="project" value="TreeGrafter"/>
</dbReference>
<dbReference type="SUPFAM" id="SSF51556">
    <property type="entry name" value="Metallo-dependent hydrolases"/>
    <property type="match status" value="1"/>
</dbReference>
<dbReference type="Gene3D" id="3.20.20.140">
    <property type="entry name" value="Metal-dependent hydrolases"/>
    <property type="match status" value="1"/>
</dbReference>
<gene>
    <name evidence="4" type="ORF">METEAL_41060</name>
</gene>
<dbReference type="AlphaFoldDB" id="A0AA48KC31"/>
<sequence length="453" mass="49809">MKIAIRNGRVAQGDRLVKADVLVEDGLIRAVGHAGPADRDLDASGCYVLPGFMDFHTHVDDHIGRFYLADNYETATREAMLNGITTLCTFVTQAEGQTLRQAMAAARAKALDTCHGDVLWHLTPTTFEPGDLRFLEALLEAGYRTLKFYTTYRPAGLYVSYQSLGDLFQRLSPLGATFMVHCEDDDIIAHVEPGALDLSKAVSHTRLRSEEAEVEAIRRVTELALAKGASLHVVHVSTLEGARAIVAAKAEGDVSMETCPQYLYLDETFLQRPDGHHWLCSPPLRGHREAFRALAREGAFDMVATDHCAFRPEDKDSWNGQDLRQVPNGMPGLGALPHVTWKIWEDDPDRSALGLATHLALNPALRAGVADRKGAILPGLDADIVVLDPHGPERPVRSTGVPTFEPFPGFTTKLHFRSVLLRGVPRVQDGRLLEPDRPMGVPLQPDPETLPFT</sequence>
<keyword evidence="5" id="KW-1185">Reference proteome</keyword>
<accession>A0AA48KC31</accession>
<feature type="region of interest" description="Disordered" evidence="2">
    <location>
        <begin position="431"/>
        <end position="453"/>
    </location>
</feature>
<dbReference type="RefSeq" id="WP_316413612.1">
    <property type="nucleotide sequence ID" value="NZ_AP027080.1"/>
</dbReference>
<dbReference type="InterPro" id="IPR050378">
    <property type="entry name" value="Metallo-dep_Hydrolases_sf"/>
</dbReference>
<dbReference type="Proteomes" id="UP001238179">
    <property type="component" value="Chromosome"/>
</dbReference>
<dbReference type="InterPro" id="IPR006680">
    <property type="entry name" value="Amidohydro-rel"/>
</dbReference>